<evidence type="ECO:0000256" key="1">
    <source>
        <dbReference type="SAM" id="MobiDB-lite"/>
    </source>
</evidence>
<sequence length="67" mass="6512">MVITALAAAQGITAASSGTVALERTPMPPPNTTNRAKDASGPEAAGAAEATDSGFNGSGDFIRVPPG</sequence>
<protein>
    <submittedName>
        <fullName evidence="2">Uncharacterized protein</fullName>
    </submittedName>
</protein>
<feature type="compositionally biased region" description="Low complexity" evidence="1">
    <location>
        <begin position="41"/>
        <end position="53"/>
    </location>
</feature>
<evidence type="ECO:0000313" key="2">
    <source>
        <dbReference type="EMBL" id="GGK62818.1"/>
    </source>
</evidence>
<evidence type="ECO:0000313" key="3">
    <source>
        <dbReference type="Proteomes" id="UP000637788"/>
    </source>
</evidence>
<name>A0A917VCI8_9ACTN</name>
<dbReference type="AlphaFoldDB" id="A0A917VCI8"/>
<dbReference type="EMBL" id="BMPQ01000005">
    <property type="protein sequence ID" value="GGK62818.1"/>
    <property type="molecule type" value="Genomic_DNA"/>
</dbReference>
<keyword evidence="3" id="KW-1185">Reference proteome</keyword>
<organism evidence="2 3">
    <name type="scientific">Streptomyces flaveus</name>
    <dbReference type="NCBI Taxonomy" id="66370"/>
    <lineage>
        <taxon>Bacteria</taxon>
        <taxon>Bacillati</taxon>
        <taxon>Actinomycetota</taxon>
        <taxon>Actinomycetes</taxon>
        <taxon>Kitasatosporales</taxon>
        <taxon>Streptomycetaceae</taxon>
        <taxon>Streptomyces</taxon>
        <taxon>Streptomyces aurantiacus group</taxon>
    </lineage>
</organism>
<comment type="caution">
    <text evidence="2">The sequence shown here is derived from an EMBL/GenBank/DDBJ whole genome shotgun (WGS) entry which is preliminary data.</text>
</comment>
<accession>A0A917VCI8</accession>
<reference evidence="2" key="1">
    <citation type="journal article" date="2014" name="Int. J. Syst. Evol. Microbiol.">
        <title>Complete genome sequence of Corynebacterium casei LMG S-19264T (=DSM 44701T), isolated from a smear-ripened cheese.</title>
        <authorList>
            <consortium name="US DOE Joint Genome Institute (JGI-PGF)"/>
            <person name="Walter F."/>
            <person name="Albersmeier A."/>
            <person name="Kalinowski J."/>
            <person name="Ruckert C."/>
        </authorList>
    </citation>
    <scope>NUCLEOTIDE SEQUENCE</scope>
    <source>
        <strain evidence="2">JCM 3035</strain>
    </source>
</reference>
<feature type="region of interest" description="Disordered" evidence="1">
    <location>
        <begin position="19"/>
        <end position="67"/>
    </location>
</feature>
<reference evidence="2" key="2">
    <citation type="submission" date="2020-09" db="EMBL/GenBank/DDBJ databases">
        <authorList>
            <person name="Sun Q."/>
            <person name="Ohkuma M."/>
        </authorList>
    </citation>
    <scope>NUCLEOTIDE SEQUENCE</scope>
    <source>
        <strain evidence="2">JCM 3035</strain>
    </source>
</reference>
<dbReference type="Proteomes" id="UP000637788">
    <property type="component" value="Unassembled WGS sequence"/>
</dbReference>
<gene>
    <name evidence="2" type="ORF">GCM10010094_24490</name>
</gene>
<proteinExistence type="predicted"/>